<keyword evidence="3" id="KW-1185">Reference proteome</keyword>
<dbReference type="EMBL" id="NIZW01000017">
    <property type="protein sequence ID" value="PHQ33364.1"/>
    <property type="molecule type" value="Genomic_DNA"/>
</dbReference>
<evidence type="ECO:0000256" key="1">
    <source>
        <dbReference type="SAM" id="MobiDB-lite"/>
    </source>
</evidence>
<organism evidence="2 3">
    <name type="scientific">Rhodopirellula bahusiensis</name>
    <dbReference type="NCBI Taxonomy" id="2014065"/>
    <lineage>
        <taxon>Bacteria</taxon>
        <taxon>Pseudomonadati</taxon>
        <taxon>Planctomycetota</taxon>
        <taxon>Planctomycetia</taxon>
        <taxon>Pirellulales</taxon>
        <taxon>Pirellulaceae</taxon>
        <taxon>Rhodopirellula</taxon>
    </lineage>
</organism>
<protein>
    <submittedName>
        <fullName evidence="2">Uncharacterized protein</fullName>
    </submittedName>
</protein>
<dbReference type="AlphaFoldDB" id="A0A2G1W2W3"/>
<gene>
    <name evidence="2" type="ORF">CEE69_20260</name>
</gene>
<reference evidence="2 3" key="1">
    <citation type="submission" date="2017-06" db="EMBL/GenBank/DDBJ databases">
        <title>Description of Rhodopirellula bahusiensis sp. nov.</title>
        <authorList>
            <person name="Kizina J."/>
            <person name="Harder J."/>
        </authorList>
    </citation>
    <scope>NUCLEOTIDE SEQUENCE [LARGE SCALE GENOMIC DNA]</scope>
    <source>
        <strain evidence="2 3">SWK21</strain>
    </source>
</reference>
<comment type="caution">
    <text evidence="2">The sequence shown here is derived from an EMBL/GenBank/DDBJ whole genome shotgun (WGS) entry which is preliminary data.</text>
</comment>
<feature type="region of interest" description="Disordered" evidence="1">
    <location>
        <begin position="1"/>
        <end position="24"/>
    </location>
</feature>
<evidence type="ECO:0000313" key="2">
    <source>
        <dbReference type="EMBL" id="PHQ33364.1"/>
    </source>
</evidence>
<dbReference type="Proteomes" id="UP000225740">
    <property type="component" value="Unassembled WGS sequence"/>
</dbReference>
<evidence type="ECO:0000313" key="3">
    <source>
        <dbReference type="Proteomes" id="UP000225740"/>
    </source>
</evidence>
<proteinExistence type="predicted"/>
<feature type="compositionally biased region" description="Polar residues" evidence="1">
    <location>
        <begin position="13"/>
        <end position="23"/>
    </location>
</feature>
<name>A0A2G1W2W3_9BACT</name>
<accession>A0A2G1W2W3</accession>
<sequence>MLRQTPKQRMHESSTNSCGSFETNLFDRAPNARSKFRFRNGGKPSKRLIQPAPGQKVAFQSRKPLRSASDCFGVPLCEWGKNQNCYGLASSGRYNQSPS</sequence>